<dbReference type="SUPFAM" id="SSF55931">
    <property type="entry name" value="Glutamine synthetase/guanido kinase"/>
    <property type="match status" value="1"/>
</dbReference>
<dbReference type="InterPro" id="IPR008146">
    <property type="entry name" value="Gln_synth_cat_dom"/>
</dbReference>
<dbReference type="InterPro" id="IPR036651">
    <property type="entry name" value="Gln_synt_N_sf"/>
</dbReference>
<comment type="similarity">
    <text evidence="2 8 9">Belongs to the glutamine synthetase family.</text>
</comment>
<dbReference type="Gene3D" id="3.10.20.70">
    <property type="entry name" value="Glutamine synthetase, N-terminal domain"/>
    <property type="match status" value="1"/>
</dbReference>
<evidence type="ECO:0000259" key="10">
    <source>
        <dbReference type="PROSITE" id="PS51986"/>
    </source>
</evidence>
<dbReference type="InterPro" id="IPR008147">
    <property type="entry name" value="Gln_synt_N"/>
</dbReference>
<dbReference type="AlphaFoldDB" id="D7BNG2"/>
<dbReference type="HOGENOM" id="CLU_017290_1_3_11"/>
<evidence type="ECO:0000259" key="11">
    <source>
        <dbReference type="PROSITE" id="PS51987"/>
    </source>
</evidence>
<dbReference type="OrthoDB" id="9807095at2"/>
<dbReference type="EMBL" id="CP002045">
    <property type="protein sequence ID" value="ADH92461.1"/>
    <property type="molecule type" value="Genomic_DNA"/>
</dbReference>
<evidence type="ECO:0000256" key="5">
    <source>
        <dbReference type="ARBA" id="ARBA00022741"/>
    </source>
</evidence>
<protein>
    <submittedName>
        <fullName evidence="12">Glutamine synthetase catalytic region</fullName>
    </submittedName>
</protein>
<dbReference type="GO" id="GO:0046872">
    <property type="term" value="F:metal ion binding"/>
    <property type="evidence" value="ECO:0007669"/>
    <property type="project" value="UniProtKB-KW"/>
</dbReference>
<organism evidence="12 13">
    <name type="scientific">Arcanobacterium haemolyticum (strain ATCC 9345 / DSM 20595 / CCM 5947 / CCUG 17215 / LMG 16163 / NBRC 15585 / NCTC 8452 / 11018)</name>
    <dbReference type="NCBI Taxonomy" id="644284"/>
    <lineage>
        <taxon>Bacteria</taxon>
        <taxon>Bacillati</taxon>
        <taxon>Actinomycetota</taxon>
        <taxon>Actinomycetes</taxon>
        <taxon>Actinomycetales</taxon>
        <taxon>Actinomycetaceae</taxon>
        <taxon>Arcanobacterium</taxon>
    </lineage>
</organism>
<dbReference type="GO" id="GO:0005524">
    <property type="term" value="F:ATP binding"/>
    <property type="evidence" value="ECO:0007669"/>
    <property type="project" value="UniProtKB-KW"/>
</dbReference>
<dbReference type="PROSITE" id="PS51986">
    <property type="entry name" value="GS_BETA_GRASP"/>
    <property type="match status" value="1"/>
</dbReference>
<dbReference type="SMART" id="SM01230">
    <property type="entry name" value="Gln-synt_C"/>
    <property type="match status" value="1"/>
</dbReference>
<dbReference type="GO" id="GO:0006542">
    <property type="term" value="P:glutamine biosynthetic process"/>
    <property type="evidence" value="ECO:0007669"/>
    <property type="project" value="InterPro"/>
</dbReference>
<accession>D7BNG2</accession>
<evidence type="ECO:0000256" key="4">
    <source>
        <dbReference type="ARBA" id="ARBA00022723"/>
    </source>
</evidence>
<feature type="domain" description="GS beta-grasp" evidence="10">
    <location>
        <begin position="15"/>
        <end position="100"/>
    </location>
</feature>
<proteinExistence type="inferred from homology"/>
<dbReference type="KEGG" id="ahe:Arch_0729"/>
<evidence type="ECO:0000313" key="13">
    <source>
        <dbReference type="Proteomes" id="UP000000376"/>
    </source>
</evidence>
<name>D7BNG2_ARCHD</name>
<dbReference type="STRING" id="644284.Arch_0729"/>
<dbReference type="Pfam" id="PF03951">
    <property type="entry name" value="Gln-synt_N"/>
    <property type="match status" value="1"/>
</dbReference>
<keyword evidence="13" id="KW-1185">Reference proteome</keyword>
<evidence type="ECO:0000256" key="7">
    <source>
        <dbReference type="ARBA" id="ARBA00022842"/>
    </source>
</evidence>
<sequence length="442" mass="49397">MDRQQEHVLAEVEKHQVRFIRLWFTDVSGTLKSVAIPPAELEGAFTTGIGFDGSAIEGLSRIHEADMVIKPDASTFHILPWDESGDACARMFCDIQTPDGQPARSDPRGVLKRALERAASLGFTFHVHPEVEFYLFRPETDTNGEPIPIDHGSYFDHVSRPLAQSFRAQAVRDLEHLGIPVEFSHHEAGPGQNEIDLRVADALTMADNLMSLRAVVEHVAISQGIEASFMPKPLINHPGNGLHIHMSLFEGNRNAFFDPLRDYSLSTTGTKFVAGILHHSREISAVTNQHVNSYKRLWAGDEAPAYIAWGKTNRSALIRVPTFSSKEGHSARIEYRALDSAANPYLAFAVLLNAGLAGIEHDYDVPESIDTNINVLSHRERHIMGIDELPSSLHSAITLAQHSELIAATLGEDAFDYFLRNKLREWHDYRQQVTAFERKVQY</sequence>
<evidence type="ECO:0000256" key="3">
    <source>
        <dbReference type="ARBA" id="ARBA00022598"/>
    </source>
</evidence>
<reference evidence="12 13" key="1">
    <citation type="journal article" date="2010" name="Stand. Genomic Sci.">
        <title>Complete genome sequence of Arcanobacterium haemolyticum type strain (11018).</title>
        <authorList>
            <person name="Yasawong M."/>
            <person name="Teshima H."/>
            <person name="Lapidus A."/>
            <person name="Nolan M."/>
            <person name="Lucas S."/>
            <person name="Glavina Del Rio T."/>
            <person name="Tice H."/>
            <person name="Cheng J."/>
            <person name="Bruce D."/>
            <person name="Detter C."/>
            <person name="Tapia R."/>
            <person name="Han C."/>
            <person name="Goodwin L."/>
            <person name="Pitluck S."/>
            <person name="Liolios K."/>
            <person name="Ivanova N."/>
            <person name="Mavromatis K."/>
            <person name="Mikhailova N."/>
            <person name="Pati A."/>
            <person name="Chen A."/>
            <person name="Palaniappan K."/>
            <person name="Land M."/>
            <person name="Hauser L."/>
            <person name="Chang Y."/>
            <person name="Jeffries C."/>
            <person name="Rohde M."/>
            <person name="Sikorski J."/>
            <person name="Pukall R."/>
            <person name="Goker M."/>
            <person name="Woyke T."/>
            <person name="Bristow J."/>
            <person name="Eisen J."/>
            <person name="Markowitz V."/>
            <person name="Hugenholtz P."/>
            <person name="Kyrpides N."/>
            <person name="Klenk H."/>
        </authorList>
    </citation>
    <scope>NUCLEOTIDE SEQUENCE [LARGE SCALE GENOMIC DNA]</scope>
    <source>
        <strain evidence="13">ATCC 9345 / DSM 20595 / CCUG 17215 / LMG 16163 / NBRC 15585 / NCTC 8452 / 11018</strain>
    </source>
</reference>
<evidence type="ECO:0000256" key="9">
    <source>
        <dbReference type="RuleBase" id="RU000384"/>
    </source>
</evidence>
<keyword evidence="7" id="KW-0460">Magnesium</keyword>
<keyword evidence="6" id="KW-0067">ATP-binding</keyword>
<dbReference type="InterPro" id="IPR014746">
    <property type="entry name" value="Gln_synth/guanido_kin_cat_dom"/>
</dbReference>
<dbReference type="PANTHER" id="PTHR43785">
    <property type="entry name" value="GAMMA-GLUTAMYLPUTRESCINE SYNTHETASE"/>
    <property type="match status" value="1"/>
</dbReference>
<keyword evidence="4" id="KW-0479">Metal-binding</keyword>
<dbReference type="eggNOG" id="COG0174">
    <property type="taxonomic scope" value="Bacteria"/>
</dbReference>
<keyword evidence="5" id="KW-0547">Nucleotide-binding</keyword>
<dbReference type="Pfam" id="PF00120">
    <property type="entry name" value="Gln-synt_C"/>
    <property type="match status" value="1"/>
</dbReference>
<feature type="domain" description="GS catalytic" evidence="11">
    <location>
        <begin position="107"/>
        <end position="442"/>
    </location>
</feature>
<dbReference type="RefSeq" id="WP_013169959.1">
    <property type="nucleotide sequence ID" value="NC_014218.1"/>
</dbReference>
<dbReference type="InterPro" id="IPR027303">
    <property type="entry name" value="Gln_synth_gly_rich_site"/>
</dbReference>
<evidence type="ECO:0000313" key="12">
    <source>
        <dbReference type="EMBL" id="ADH92461.1"/>
    </source>
</evidence>
<dbReference type="PANTHER" id="PTHR43785:SF11">
    <property type="entry name" value="GAMMA-GLUTAMYLPOLYAMINE SYNTHETASE GLNA2"/>
    <property type="match status" value="1"/>
</dbReference>
<comment type="cofactor">
    <cofactor evidence="1">
        <name>Mg(2+)</name>
        <dbReference type="ChEBI" id="CHEBI:18420"/>
    </cofactor>
</comment>
<evidence type="ECO:0000256" key="1">
    <source>
        <dbReference type="ARBA" id="ARBA00001946"/>
    </source>
</evidence>
<dbReference type="Proteomes" id="UP000000376">
    <property type="component" value="Chromosome"/>
</dbReference>
<dbReference type="PROSITE" id="PS51987">
    <property type="entry name" value="GS_CATALYTIC"/>
    <property type="match status" value="1"/>
</dbReference>
<gene>
    <name evidence="12" type="ordered locus">Arch_0729</name>
</gene>
<dbReference type="Gene3D" id="3.30.590.10">
    <property type="entry name" value="Glutamine synthetase/guanido kinase, catalytic domain"/>
    <property type="match status" value="1"/>
</dbReference>
<evidence type="ECO:0000256" key="6">
    <source>
        <dbReference type="ARBA" id="ARBA00022840"/>
    </source>
</evidence>
<evidence type="ECO:0000256" key="8">
    <source>
        <dbReference type="PROSITE-ProRule" id="PRU01330"/>
    </source>
</evidence>
<dbReference type="GO" id="GO:0004356">
    <property type="term" value="F:glutamine synthetase activity"/>
    <property type="evidence" value="ECO:0007669"/>
    <property type="project" value="InterPro"/>
</dbReference>
<dbReference type="PROSITE" id="PS00181">
    <property type="entry name" value="GLNA_ATP"/>
    <property type="match status" value="1"/>
</dbReference>
<keyword evidence="3" id="KW-0436">Ligase</keyword>
<evidence type="ECO:0000256" key="2">
    <source>
        <dbReference type="ARBA" id="ARBA00009897"/>
    </source>
</evidence>
<dbReference type="SUPFAM" id="SSF54368">
    <property type="entry name" value="Glutamine synthetase, N-terminal domain"/>
    <property type="match status" value="1"/>
</dbReference>